<evidence type="ECO:0000259" key="8">
    <source>
        <dbReference type="Pfam" id="PF20142"/>
    </source>
</evidence>
<evidence type="ECO:0000313" key="9">
    <source>
        <dbReference type="EMBL" id="NPE13805.1"/>
    </source>
</evidence>
<dbReference type="InterPro" id="IPR038063">
    <property type="entry name" value="Transpep_catalytic_dom"/>
</dbReference>
<organism evidence="9 10">
    <name type="scientific">Xylanibacter rodentium</name>
    <dbReference type="NCBI Taxonomy" id="2736289"/>
    <lineage>
        <taxon>Bacteria</taxon>
        <taxon>Pseudomonadati</taxon>
        <taxon>Bacteroidota</taxon>
        <taxon>Bacteroidia</taxon>
        <taxon>Bacteroidales</taxon>
        <taxon>Prevotellaceae</taxon>
        <taxon>Xylanibacter</taxon>
    </lineage>
</organism>
<dbReference type="Pfam" id="PF03734">
    <property type="entry name" value="YkuD"/>
    <property type="match status" value="1"/>
</dbReference>
<dbReference type="SUPFAM" id="SSF141523">
    <property type="entry name" value="L,D-transpeptidase catalytic domain-like"/>
    <property type="match status" value="1"/>
</dbReference>
<gene>
    <name evidence="9" type="ORF">HPS55_05595</name>
</gene>
<dbReference type="CDD" id="cd16913">
    <property type="entry name" value="YkuD_like"/>
    <property type="match status" value="1"/>
</dbReference>
<dbReference type="Proteomes" id="UP001193734">
    <property type="component" value="Unassembled WGS sequence"/>
</dbReference>
<comment type="similarity">
    <text evidence="2">Belongs to the YkuD family.</text>
</comment>
<evidence type="ECO:0000256" key="6">
    <source>
        <dbReference type="ARBA" id="ARBA00023316"/>
    </source>
</evidence>
<keyword evidence="10" id="KW-1185">Reference proteome</keyword>
<dbReference type="InterPro" id="IPR045380">
    <property type="entry name" value="LD_TPept_scaffold_dom"/>
</dbReference>
<evidence type="ECO:0000256" key="5">
    <source>
        <dbReference type="ARBA" id="ARBA00022984"/>
    </source>
</evidence>
<evidence type="ECO:0000259" key="7">
    <source>
        <dbReference type="Pfam" id="PF03734"/>
    </source>
</evidence>
<keyword evidence="3" id="KW-0808">Transferase</keyword>
<dbReference type="Gene3D" id="2.40.440.10">
    <property type="entry name" value="L,D-transpeptidase catalytic domain-like"/>
    <property type="match status" value="1"/>
</dbReference>
<keyword evidence="5" id="KW-0573">Peptidoglycan synthesis</keyword>
<dbReference type="PANTHER" id="PTHR41533:SF2">
    <property type="entry name" value="BLR7131 PROTEIN"/>
    <property type="match status" value="1"/>
</dbReference>
<evidence type="ECO:0000313" key="10">
    <source>
        <dbReference type="Proteomes" id="UP001193734"/>
    </source>
</evidence>
<evidence type="ECO:0000256" key="2">
    <source>
        <dbReference type="ARBA" id="ARBA00005992"/>
    </source>
</evidence>
<dbReference type="Pfam" id="PF20142">
    <property type="entry name" value="Scaffold"/>
    <property type="match status" value="1"/>
</dbReference>
<keyword evidence="4" id="KW-0133">Cell shape</keyword>
<feature type="domain" description="L,D-TPase catalytic" evidence="7">
    <location>
        <begin position="211"/>
        <end position="373"/>
    </location>
</feature>
<proteinExistence type="inferred from homology"/>
<comment type="pathway">
    <text evidence="1">Cell wall biogenesis; peptidoglycan biosynthesis.</text>
</comment>
<keyword evidence="6" id="KW-0961">Cell wall biogenesis/degradation</keyword>
<evidence type="ECO:0000256" key="1">
    <source>
        <dbReference type="ARBA" id="ARBA00004752"/>
    </source>
</evidence>
<sequence length="459" mass="52862">MCVSNDSGRAEDKYIRSYYQNGGVFLWIDRYGVDERADTLLAFLRTVDDIGFSRGMFFVDDMERDLKLIRNLDFNGTDNNINKVMARLEYCLTVAFMRYSTGHYFGFVNPMYIFNRLDTIADTPAGRPVVYKRLFDIDILRPGKEYFAAALRHIYNDSVGEFLQRSQPEDTLYYVLKRKLKTATEAERMKIVCNMERLRWREVNGLDTTGKYIVVNIPAFHLYAFGGSESLDMMVGCGARKTKTPLLSSEIERMEVNPIWNIPVSIIKNEVAHHAGDADYFERNRYNIIERESGDLLDPEEVTVEMLKSGRYRVAQEGGEGNSMGRIVFRFPNQFSVFLHDTSSRSVFSRAVRSVSHGCVRVQKPFDLAAFLLDEPDEWLLDKLRISMDIKPETERGIKYIKNPDNKTKLVSGLKVQPRVPLLITYYTIYPNEKGVLSTYPDIYGYDDVIGAAIKPFMK</sequence>
<evidence type="ECO:0000256" key="3">
    <source>
        <dbReference type="ARBA" id="ARBA00022679"/>
    </source>
</evidence>
<dbReference type="InterPro" id="IPR005490">
    <property type="entry name" value="LD_TPept_cat_dom"/>
</dbReference>
<accession>A0ABX2AVX0</accession>
<dbReference type="InterPro" id="IPR052905">
    <property type="entry name" value="LD-transpeptidase_YkuD-like"/>
</dbReference>
<evidence type="ECO:0000256" key="4">
    <source>
        <dbReference type="ARBA" id="ARBA00022960"/>
    </source>
</evidence>
<name>A0ABX2AVX0_9BACT</name>
<dbReference type="RefSeq" id="WP_172175695.1">
    <property type="nucleotide sequence ID" value="NZ_CASQBQ010000005.1"/>
</dbReference>
<protein>
    <submittedName>
        <fullName evidence="9">L,D-transpeptidase family protein</fullName>
    </submittedName>
</protein>
<feature type="domain" description="L,D-transpeptidase scaffold" evidence="8">
    <location>
        <begin position="16"/>
        <end position="180"/>
    </location>
</feature>
<dbReference type="PANTHER" id="PTHR41533">
    <property type="entry name" value="L,D-TRANSPEPTIDASE HI_1667-RELATED"/>
    <property type="match status" value="1"/>
</dbReference>
<dbReference type="EMBL" id="JABKKE010000007">
    <property type="protein sequence ID" value="NPE13805.1"/>
    <property type="molecule type" value="Genomic_DNA"/>
</dbReference>
<reference evidence="9 10" key="1">
    <citation type="submission" date="2020-05" db="EMBL/GenBank/DDBJ databases">
        <title>Distinct polysaccharide utilization as determinants for interspecies competition between intestinal Prevotella spp.</title>
        <authorList>
            <person name="Galvez E.J.C."/>
            <person name="Iljazovic A."/>
            <person name="Strowig T."/>
        </authorList>
    </citation>
    <scope>NUCLEOTIDE SEQUENCE [LARGE SCALE GENOMIC DNA]</scope>
    <source>
        <strain evidence="9 10">PROD</strain>
    </source>
</reference>
<comment type="caution">
    <text evidence="9">The sequence shown here is derived from an EMBL/GenBank/DDBJ whole genome shotgun (WGS) entry which is preliminary data.</text>
</comment>